<evidence type="ECO:0000313" key="1">
    <source>
        <dbReference type="EMBL" id="SOQ43247.1"/>
    </source>
</evidence>
<organism evidence="1">
    <name type="scientific">Spodoptera frugiperda</name>
    <name type="common">Fall armyworm</name>
    <dbReference type="NCBI Taxonomy" id="7108"/>
    <lineage>
        <taxon>Eukaryota</taxon>
        <taxon>Metazoa</taxon>
        <taxon>Ecdysozoa</taxon>
        <taxon>Arthropoda</taxon>
        <taxon>Hexapoda</taxon>
        <taxon>Insecta</taxon>
        <taxon>Pterygota</taxon>
        <taxon>Neoptera</taxon>
        <taxon>Endopterygota</taxon>
        <taxon>Lepidoptera</taxon>
        <taxon>Glossata</taxon>
        <taxon>Ditrysia</taxon>
        <taxon>Noctuoidea</taxon>
        <taxon>Noctuidae</taxon>
        <taxon>Amphipyrinae</taxon>
        <taxon>Spodoptera</taxon>
    </lineage>
</organism>
<protein>
    <submittedName>
        <fullName evidence="1">SFRICE_024606</fullName>
    </submittedName>
</protein>
<name>A0A2H1VR25_SPOFR</name>
<reference evidence="1" key="1">
    <citation type="submission" date="2016-07" db="EMBL/GenBank/DDBJ databases">
        <authorList>
            <person name="Bretaudeau A."/>
        </authorList>
    </citation>
    <scope>NUCLEOTIDE SEQUENCE</scope>
    <source>
        <strain evidence="1">Rice</strain>
        <tissue evidence="1">Whole body</tissue>
    </source>
</reference>
<sequence>MEFQLYLFCDTVDNWLKYLRSSLKQNTAANNEHPLLENSRRDNSEFQNKAVYKLRMVLEHRRDLCKTFGVSFPVQNPKRSKVSEEQVGGACSLPCVVTVLPPVLIFSCVVGAFTKILFHMPMIPRPETTICGSHKELFRAGIKPATRCTAASCPATALTVQYVDMNSSHQQPISGYC</sequence>
<gene>
    <name evidence="1" type="ORF">SFRICE_024606</name>
</gene>
<dbReference type="EMBL" id="ODYU01003906">
    <property type="protein sequence ID" value="SOQ43247.1"/>
    <property type="molecule type" value="Genomic_DNA"/>
</dbReference>
<accession>A0A2H1VR25</accession>
<dbReference type="AlphaFoldDB" id="A0A2H1VR25"/>
<proteinExistence type="predicted"/>